<dbReference type="PANTHER" id="PTHR43433">
    <property type="entry name" value="HYDROLASE, ALPHA/BETA FOLD FAMILY PROTEIN"/>
    <property type="match status" value="1"/>
</dbReference>
<feature type="compositionally biased region" description="Low complexity" evidence="1">
    <location>
        <begin position="514"/>
        <end position="527"/>
    </location>
</feature>
<reference evidence="3 4" key="1">
    <citation type="journal article" date="2011" name="PLoS Genet.">
        <title>Finished genome of the fungal wheat pathogen Mycosphaerella graminicola reveals dispensome structure, chromosome plasticity, and stealth pathogenesis.</title>
        <authorList>
            <person name="Goodwin S.B."/>
            <person name="Ben M'barek S."/>
            <person name="Dhillon B."/>
            <person name="Wittenberg A.H.J."/>
            <person name="Crane C.F."/>
            <person name="Hane J.K."/>
            <person name="Foster A.J."/>
            <person name="Van der Lee T.A.J."/>
            <person name="Grimwood J."/>
            <person name="Aerts A."/>
            <person name="Antoniw J."/>
            <person name="Bailey A."/>
            <person name="Bluhm B."/>
            <person name="Bowler J."/>
            <person name="Bristow J."/>
            <person name="van der Burgt A."/>
            <person name="Canto-Canche B."/>
            <person name="Churchill A.C.L."/>
            <person name="Conde-Ferraez L."/>
            <person name="Cools H.J."/>
            <person name="Coutinho P.M."/>
            <person name="Csukai M."/>
            <person name="Dehal P."/>
            <person name="De Wit P."/>
            <person name="Donzelli B."/>
            <person name="van de Geest H.C."/>
            <person name="van Ham R.C.H.J."/>
            <person name="Hammond-Kosack K.E."/>
            <person name="Henrissat B."/>
            <person name="Kilian A."/>
            <person name="Kobayashi A.K."/>
            <person name="Koopmann E."/>
            <person name="Kourmpetis Y."/>
            <person name="Kuzniar A."/>
            <person name="Lindquist E."/>
            <person name="Lombard V."/>
            <person name="Maliepaard C."/>
            <person name="Martins N."/>
            <person name="Mehrabi R."/>
            <person name="Nap J.P.H."/>
            <person name="Ponomarenko A."/>
            <person name="Rudd J.J."/>
            <person name="Salamov A."/>
            <person name="Schmutz J."/>
            <person name="Schouten H.J."/>
            <person name="Shapiro H."/>
            <person name="Stergiopoulos I."/>
            <person name="Torriani S.F.F."/>
            <person name="Tu H."/>
            <person name="de Vries R.P."/>
            <person name="Waalwijk C."/>
            <person name="Ware S.B."/>
            <person name="Wiebenga A."/>
            <person name="Zwiers L.-H."/>
            <person name="Oliver R.P."/>
            <person name="Grigoriev I.V."/>
            <person name="Kema G.H.J."/>
        </authorList>
    </citation>
    <scope>NUCLEOTIDE SEQUENCE [LARGE SCALE GENOMIC DNA]</scope>
    <source>
        <strain evidence="4">CBS 115943 / IPO323</strain>
    </source>
</reference>
<feature type="compositionally biased region" description="Low complexity" evidence="1">
    <location>
        <begin position="436"/>
        <end position="447"/>
    </location>
</feature>
<feature type="compositionally biased region" description="Low complexity" evidence="1">
    <location>
        <begin position="367"/>
        <end position="384"/>
    </location>
</feature>
<keyword evidence="4" id="KW-1185">Reference proteome</keyword>
<sequence>MPEHSNRDKFGPMLSASAVDLCSVSNECWITQSDPAERRRIQNRLNQRAFRQRQRSGLSPKQYRPRSERSESDGPSSVIEDDEETPSPMEEESPVLMQDRTCWDELAHLINRNLMAASISNGRHLCINAETLQMANPYLTPRCRRTHCPEALKPVQLQHEIAHDPILDIIPHARFRFNVLRGILTGQLDSIAFSNCIRHSGALENVDGTWQRGGLLVWSTPDQLASWELSETFVREWRFLLQGCEDMVRFTNASRARRVPFAWPEASISSQTIDVVARQVRPTRHRHSMDGDLRREPFPAQSRPDTTSEPQPVPDFSPARPKRTSRATAKPAVISSIISSLETDTLTPLPDSSDFYSDAANRRTPHARNQSSEASISSRSSAHRGPTSPGFGVEYGTGPARNDDDDGLSDAAISPTVPTSRPASGLSHRTSANNLRSSSFTSKSISKPRSRPASVSTRRGQINSRRSSLSAVSIGSVPEHASVERLRSHKSWDENVVEVAHSRTSDKENESSKDSFASSIASPSKRSGGIFSLSLAERIIARNSPKPSSPKTMEHQADADAPTSKEQLPDSVPSITVATEAPNHSERRQSAASASTTSGGLSPSGETARPLSGAPGLIADSVPTRTSSLRHSLGPGPRRKGKKTRKSTMATPAMSYKTSDTIPDSKWADLGDEDETVKRIKELRERRKSRLKDTIVSEPAVEPSLENFAVKDMHAADMAADVPSDSGRQASPSRSRPNGNVMTTPALTKKVTPLPGPKGAQARGSKIPVPVPRADIGMPKHSLDSKRPLSSHSPTPSDYSSLQQLSLDYSYNDAVNRFRGAEYHAIGGEPAYRSGASSPSPLWLQGLDLPTPPKNASRPATPNKAKSIKMQKSPKANGSKQRDESVDSAKKKGRRKSMGDARPPRDLGEVPSLPRRDSIEDDIVTFLAAPRLNSKLRHPVTGRIIAFSEVGDPKGAAVFICVGMGLTRYVTAFYDELAATLGLRLITLDRPGVGGSAPVPSTDKSGPLGWAEDVFAICQHLRIPNFSLLAHSAGAVYALATALVYPHMIKGKVHLLAPWVPPSQLEAISYAETGTPAQPLPRSQRFLRVIPAPFLKAANTSFLTATSASLKPVSKRKNYSNMKTPIRPTHELPPRPASSDDRPDDNRRMSMMLMDQYMPETTPLEGWPLSNSEDGSLSPGMSHNSLILTATAVPTDPSFTYASSGLNAAEHAESQRQAEYTTRLTQRTWDLATRDSNPATDLLVCLERHRDVGFRYTDVGRDMIITHGDDDKRVPIANIKWLAAQINRRALSQSLESHVRRSRSSWADPQRSQTRCEVRVLPGEGHGLMASPSIMSDVLEEIAGYWRTQR</sequence>
<gene>
    <name evidence="3" type="ORF">MYCGRDRAFT_107371</name>
</gene>
<dbReference type="HOGENOM" id="CLU_005757_1_0_1"/>
<dbReference type="PANTHER" id="PTHR43433:SF10">
    <property type="entry name" value="AB HYDROLASE-1 DOMAIN-CONTAINING PROTEIN"/>
    <property type="match status" value="1"/>
</dbReference>
<feature type="compositionally biased region" description="Acidic residues" evidence="1">
    <location>
        <begin position="79"/>
        <end position="93"/>
    </location>
</feature>
<dbReference type="CDD" id="cd14688">
    <property type="entry name" value="bZIP_YAP"/>
    <property type="match status" value="1"/>
</dbReference>
<feature type="compositionally biased region" description="Basic and acidic residues" evidence="1">
    <location>
        <begin position="500"/>
        <end position="513"/>
    </location>
</feature>
<feature type="compositionally biased region" description="Basic and acidic residues" evidence="1">
    <location>
        <begin position="897"/>
        <end position="914"/>
    </location>
</feature>
<evidence type="ECO:0000313" key="4">
    <source>
        <dbReference type="Proteomes" id="UP000008062"/>
    </source>
</evidence>
<feature type="compositionally biased region" description="Low complexity" evidence="1">
    <location>
        <begin position="590"/>
        <end position="607"/>
    </location>
</feature>
<dbReference type="Pfam" id="PF11905">
    <property type="entry name" value="DUF3425"/>
    <property type="match status" value="1"/>
</dbReference>
<dbReference type="RefSeq" id="XP_003856434.1">
    <property type="nucleotide sequence ID" value="XM_003856386.1"/>
</dbReference>
<dbReference type="InterPro" id="IPR021833">
    <property type="entry name" value="DUF3425"/>
</dbReference>
<dbReference type="OrthoDB" id="435520at2759"/>
<dbReference type="KEGG" id="ztr:MYCGRDRAFT_107371"/>
<dbReference type="InParanoid" id="F9X091"/>
<dbReference type="Gene3D" id="3.40.50.1820">
    <property type="entry name" value="alpha/beta hydrolase"/>
    <property type="match status" value="1"/>
</dbReference>
<feature type="region of interest" description="Disordered" evidence="1">
    <location>
        <begin position="497"/>
        <end position="527"/>
    </location>
</feature>
<feature type="compositionally biased region" description="Polar residues" evidence="1">
    <location>
        <begin position="726"/>
        <end position="746"/>
    </location>
</feature>
<feature type="region of interest" description="Disordered" evidence="1">
    <location>
        <begin position="277"/>
        <end position="330"/>
    </location>
</feature>
<dbReference type="InterPro" id="IPR050471">
    <property type="entry name" value="AB_hydrolase"/>
</dbReference>
<dbReference type="EMBL" id="CM001196">
    <property type="protein sequence ID" value="EGP91410.1"/>
    <property type="molecule type" value="Genomic_DNA"/>
</dbReference>
<feature type="compositionally biased region" description="Polar residues" evidence="1">
    <location>
        <begin position="453"/>
        <end position="473"/>
    </location>
</feature>
<dbReference type="Pfam" id="PF00561">
    <property type="entry name" value="Abhydrolase_1"/>
    <property type="match status" value="1"/>
</dbReference>
<feature type="compositionally biased region" description="Basic and acidic residues" evidence="1">
    <location>
        <begin position="288"/>
        <end position="297"/>
    </location>
</feature>
<dbReference type="GeneID" id="13399164"/>
<feature type="region of interest" description="Disordered" evidence="1">
    <location>
        <begin position="1114"/>
        <end position="1147"/>
    </location>
</feature>
<feature type="compositionally biased region" description="Polar residues" evidence="1">
    <location>
        <begin position="416"/>
        <end position="435"/>
    </location>
</feature>
<feature type="region of interest" description="Disordered" evidence="1">
    <location>
        <begin position="543"/>
        <end position="659"/>
    </location>
</feature>
<evidence type="ECO:0000313" key="3">
    <source>
        <dbReference type="EMBL" id="EGP91410.1"/>
    </source>
</evidence>
<dbReference type="Proteomes" id="UP000008062">
    <property type="component" value="Chromosome 1"/>
</dbReference>
<dbReference type="eggNOG" id="ENOG502QTP8">
    <property type="taxonomic scope" value="Eukaryota"/>
</dbReference>
<feature type="region of interest" description="Disordered" evidence="1">
    <location>
        <begin position="33"/>
        <end position="96"/>
    </location>
</feature>
<dbReference type="OMA" id="VGSHEML"/>
<feature type="compositionally biased region" description="Basic and acidic residues" evidence="1">
    <location>
        <begin position="880"/>
        <end position="890"/>
    </location>
</feature>
<feature type="compositionally biased region" description="Basic residues" evidence="1">
    <location>
        <begin position="637"/>
        <end position="646"/>
    </location>
</feature>
<dbReference type="SUPFAM" id="SSF53474">
    <property type="entry name" value="alpha/beta-Hydrolases"/>
    <property type="match status" value="1"/>
</dbReference>
<dbReference type="InterPro" id="IPR000073">
    <property type="entry name" value="AB_hydrolase_1"/>
</dbReference>
<feature type="compositionally biased region" description="Basic and acidic residues" evidence="1">
    <location>
        <begin position="1128"/>
        <end position="1147"/>
    </location>
</feature>
<proteinExistence type="predicted"/>
<name>F9X091_ZYMTI</name>
<feature type="region of interest" description="Disordered" evidence="1">
    <location>
        <begin position="832"/>
        <end position="914"/>
    </location>
</feature>
<feature type="region of interest" description="Disordered" evidence="1">
    <location>
        <begin position="344"/>
        <end position="474"/>
    </location>
</feature>
<protein>
    <recommendedName>
        <fullName evidence="2">AB hydrolase-1 domain-containing protein</fullName>
    </recommendedName>
</protein>
<organism evidence="3 4">
    <name type="scientific">Zymoseptoria tritici (strain CBS 115943 / IPO323)</name>
    <name type="common">Speckled leaf blotch fungus</name>
    <name type="synonym">Septoria tritici</name>
    <dbReference type="NCBI Taxonomy" id="336722"/>
    <lineage>
        <taxon>Eukaryota</taxon>
        <taxon>Fungi</taxon>
        <taxon>Dikarya</taxon>
        <taxon>Ascomycota</taxon>
        <taxon>Pezizomycotina</taxon>
        <taxon>Dothideomycetes</taxon>
        <taxon>Dothideomycetidae</taxon>
        <taxon>Mycosphaerellales</taxon>
        <taxon>Mycosphaerellaceae</taxon>
        <taxon>Zymoseptoria</taxon>
    </lineage>
</organism>
<evidence type="ECO:0000256" key="1">
    <source>
        <dbReference type="SAM" id="MobiDB-lite"/>
    </source>
</evidence>
<feature type="domain" description="AB hydrolase-1" evidence="2">
    <location>
        <begin position="958"/>
        <end position="1058"/>
    </location>
</feature>
<feature type="compositionally biased region" description="Low complexity" evidence="1">
    <location>
        <begin position="790"/>
        <end position="801"/>
    </location>
</feature>
<feature type="region of interest" description="Disordered" evidence="1">
    <location>
        <begin position="720"/>
        <end position="801"/>
    </location>
</feature>
<dbReference type="InterPro" id="IPR029058">
    <property type="entry name" value="AB_hydrolase_fold"/>
</dbReference>
<accession>F9X091</accession>
<evidence type="ECO:0000259" key="2">
    <source>
        <dbReference type="Pfam" id="PF00561"/>
    </source>
</evidence>